<dbReference type="InterPro" id="IPR001926">
    <property type="entry name" value="TrpB-like_PALP"/>
</dbReference>
<dbReference type="Proteomes" id="UP000241167">
    <property type="component" value="Unassembled WGS sequence"/>
</dbReference>
<dbReference type="GO" id="GO:0009088">
    <property type="term" value="P:threonine biosynthetic process"/>
    <property type="evidence" value="ECO:0007669"/>
    <property type="project" value="UniProtKB-UniRule"/>
</dbReference>
<dbReference type="PROSITE" id="PS00165">
    <property type="entry name" value="DEHYDRATASE_SER_THR"/>
    <property type="match status" value="1"/>
</dbReference>
<dbReference type="Gene3D" id="3.40.50.1100">
    <property type="match status" value="2"/>
</dbReference>
<dbReference type="InterPro" id="IPR036052">
    <property type="entry name" value="TrpB-like_PALP_sf"/>
</dbReference>
<dbReference type="UniPathway" id="UPA00050">
    <property type="reaction ID" value="UER00065"/>
</dbReference>
<feature type="domain" description="Tryptophan synthase beta chain-like PALP" evidence="13">
    <location>
        <begin position="98"/>
        <end position="362"/>
    </location>
</feature>
<evidence type="ECO:0000256" key="5">
    <source>
        <dbReference type="ARBA" id="ARBA00018679"/>
    </source>
</evidence>
<evidence type="ECO:0000256" key="8">
    <source>
        <dbReference type="ARBA" id="ARBA00022898"/>
    </source>
</evidence>
<proteinExistence type="inferred from homology"/>
<reference evidence="15 16" key="1">
    <citation type="submission" date="2018-03" db="EMBL/GenBank/DDBJ databases">
        <title>The draft genome of Sphingosinicella sp. GL-C-18.</title>
        <authorList>
            <person name="Liu L."/>
            <person name="Li L."/>
            <person name="Liang L."/>
            <person name="Zhang X."/>
            <person name="Wang T."/>
        </authorList>
    </citation>
    <scope>NUCLEOTIDE SEQUENCE [LARGE SCALE GENOMIC DNA]</scope>
    <source>
        <strain evidence="15 16">GL-C-18</strain>
    </source>
</reference>
<feature type="modified residue" description="N6-(pyridoxal phosphate)lysine" evidence="12">
    <location>
        <position position="108"/>
    </location>
</feature>
<evidence type="ECO:0000256" key="11">
    <source>
        <dbReference type="NCBIfam" id="TIGR00260"/>
    </source>
</evidence>
<evidence type="ECO:0000256" key="7">
    <source>
        <dbReference type="ARBA" id="ARBA00022697"/>
    </source>
</evidence>
<evidence type="ECO:0000259" key="13">
    <source>
        <dbReference type="Pfam" id="PF00291"/>
    </source>
</evidence>
<dbReference type="EMBL" id="PXYI01000012">
    <property type="protein sequence ID" value="PSJ36736.1"/>
    <property type="molecule type" value="Genomic_DNA"/>
</dbReference>
<protein>
    <recommendedName>
        <fullName evidence="5 11">Threonine synthase</fullName>
        <ecNumber evidence="4 11">4.2.3.1</ecNumber>
    </recommendedName>
</protein>
<keyword evidence="9" id="KW-0456">Lyase</keyword>
<dbReference type="GO" id="GO:0030170">
    <property type="term" value="F:pyridoxal phosphate binding"/>
    <property type="evidence" value="ECO:0007669"/>
    <property type="project" value="InterPro"/>
</dbReference>
<comment type="pathway">
    <text evidence="2">Amino-acid biosynthesis; L-threonine biosynthesis; L-threonine from L-aspartate: step 5/5.</text>
</comment>
<evidence type="ECO:0000256" key="4">
    <source>
        <dbReference type="ARBA" id="ARBA00013028"/>
    </source>
</evidence>
<dbReference type="GO" id="GO:0004795">
    <property type="term" value="F:threonine synthase activity"/>
    <property type="evidence" value="ECO:0007669"/>
    <property type="project" value="UniProtKB-UniRule"/>
</dbReference>
<dbReference type="EC" id="4.2.3.1" evidence="4 11"/>
<keyword evidence="7" id="KW-0791">Threonine biosynthesis</keyword>
<dbReference type="Pfam" id="PF00291">
    <property type="entry name" value="PALP"/>
    <property type="match status" value="1"/>
</dbReference>
<keyword evidence="16" id="KW-1185">Reference proteome</keyword>
<comment type="catalytic activity">
    <reaction evidence="10">
        <text>O-phospho-L-homoserine + H2O = L-threonine + phosphate</text>
        <dbReference type="Rhea" id="RHEA:10840"/>
        <dbReference type="ChEBI" id="CHEBI:15377"/>
        <dbReference type="ChEBI" id="CHEBI:43474"/>
        <dbReference type="ChEBI" id="CHEBI:57590"/>
        <dbReference type="ChEBI" id="CHEBI:57926"/>
        <dbReference type="EC" id="4.2.3.1"/>
    </reaction>
</comment>
<organism evidence="15 16">
    <name type="scientific">Allosphingosinicella deserti</name>
    <dbReference type="NCBI Taxonomy" id="2116704"/>
    <lineage>
        <taxon>Bacteria</taxon>
        <taxon>Pseudomonadati</taxon>
        <taxon>Pseudomonadota</taxon>
        <taxon>Alphaproteobacteria</taxon>
        <taxon>Sphingomonadales</taxon>
        <taxon>Sphingomonadaceae</taxon>
        <taxon>Allosphingosinicella</taxon>
    </lineage>
</organism>
<dbReference type="Gene3D" id="3.90.1380.10">
    <property type="entry name" value="Threonine synthase, N-terminal domain"/>
    <property type="match status" value="1"/>
</dbReference>
<name>A0A2P7QFM6_9SPHN</name>
<evidence type="ECO:0000256" key="3">
    <source>
        <dbReference type="ARBA" id="ARBA00005517"/>
    </source>
</evidence>
<dbReference type="InterPro" id="IPR004450">
    <property type="entry name" value="Thr_synthase-like"/>
</dbReference>
<comment type="similarity">
    <text evidence="3">Belongs to the threonine synthase family.</text>
</comment>
<dbReference type="Pfam" id="PF14821">
    <property type="entry name" value="Thr_synth_N"/>
    <property type="match status" value="1"/>
</dbReference>
<dbReference type="RefSeq" id="WP_106515874.1">
    <property type="nucleotide sequence ID" value="NZ_PXYI01000012.1"/>
</dbReference>
<comment type="caution">
    <text evidence="15">The sequence shown here is derived from an EMBL/GenBank/DDBJ whole genome shotgun (WGS) entry which is preliminary data.</text>
</comment>
<evidence type="ECO:0000256" key="6">
    <source>
        <dbReference type="ARBA" id="ARBA00022605"/>
    </source>
</evidence>
<dbReference type="OrthoDB" id="9763107at2"/>
<evidence type="ECO:0000313" key="16">
    <source>
        <dbReference type="Proteomes" id="UP000241167"/>
    </source>
</evidence>
<accession>A0A2P7QFM6</accession>
<dbReference type="PANTHER" id="PTHR42690:SF1">
    <property type="entry name" value="THREONINE SYNTHASE-LIKE 2"/>
    <property type="match status" value="1"/>
</dbReference>
<dbReference type="InterPro" id="IPR051166">
    <property type="entry name" value="Threonine_Synthase"/>
</dbReference>
<evidence type="ECO:0000259" key="14">
    <source>
        <dbReference type="Pfam" id="PF14821"/>
    </source>
</evidence>
<evidence type="ECO:0000256" key="2">
    <source>
        <dbReference type="ARBA" id="ARBA00004979"/>
    </source>
</evidence>
<dbReference type="AlphaFoldDB" id="A0A2P7QFM6"/>
<evidence type="ECO:0000256" key="12">
    <source>
        <dbReference type="PIRSR" id="PIRSR604450-51"/>
    </source>
</evidence>
<evidence type="ECO:0000313" key="15">
    <source>
        <dbReference type="EMBL" id="PSJ36736.1"/>
    </source>
</evidence>
<dbReference type="InterPro" id="IPR037158">
    <property type="entry name" value="Thr_synth_N_sf"/>
</dbReference>
<dbReference type="SUPFAM" id="SSF53686">
    <property type="entry name" value="Tryptophan synthase beta subunit-like PLP-dependent enzymes"/>
    <property type="match status" value="1"/>
</dbReference>
<evidence type="ECO:0000256" key="10">
    <source>
        <dbReference type="ARBA" id="ARBA00049144"/>
    </source>
</evidence>
<sequence length="434" mass="45664">MRFVSTRGEAASVSLSQAIRNGAAPDGGLYMPETLPTLDLAELDASQSLAEFAARMLAPFFAGDRLEADLPAICAEAFDFPVPIVTPDPARPGLKALELFHGPTGAFKDFGARFLMACFDRIGDPADPLTVLAATSGDTGGAVGCAAEGRAAVRAVILYPKGRVSPFQELQLTCWDDPVQALEVEGDFDDCQRLVKAAFADRALSDRHRLTSANSINIGRLLPQMAYAAHAALRVFAETGVAPGFVVPTGNLGHGFATLYARALGLPVGPVVLVTNANRTLVEWHRDGAYAPRASVATIANAMDVGAPSNFERVAALTAEQAAVRVDLVDDETIRARMKSEHESSGYVWCPHSATAVEAWARLPDSDRAERPWIAAATAHPYKFAEAIEPVIGATIAPPPALAAILGRHAEKIEVPAELAALVGALGGESRAAA</sequence>
<dbReference type="NCBIfam" id="TIGR00260">
    <property type="entry name" value="thrC"/>
    <property type="match status" value="1"/>
</dbReference>
<dbReference type="InterPro" id="IPR000634">
    <property type="entry name" value="Ser/Thr_deHydtase_PyrdxlP-BS"/>
</dbReference>
<gene>
    <name evidence="15" type="ORF">C7I55_25490</name>
</gene>
<feature type="domain" description="Threonine synthase N-terminal" evidence="14">
    <location>
        <begin position="2"/>
        <end position="78"/>
    </location>
</feature>
<keyword evidence="8 12" id="KW-0663">Pyridoxal phosphate</keyword>
<keyword evidence="6" id="KW-0028">Amino-acid biosynthesis</keyword>
<evidence type="ECO:0000256" key="1">
    <source>
        <dbReference type="ARBA" id="ARBA00001933"/>
    </source>
</evidence>
<dbReference type="InterPro" id="IPR029144">
    <property type="entry name" value="Thr_synth_N"/>
</dbReference>
<evidence type="ECO:0000256" key="9">
    <source>
        <dbReference type="ARBA" id="ARBA00023239"/>
    </source>
</evidence>
<comment type="cofactor">
    <cofactor evidence="1 12">
        <name>pyridoxal 5'-phosphate</name>
        <dbReference type="ChEBI" id="CHEBI:597326"/>
    </cofactor>
</comment>
<dbReference type="PANTHER" id="PTHR42690">
    <property type="entry name" value="THREONINE SYNTHASE FAMILY MEMBER"/>
    <property type="match status" value="1"/>
</dbReference>